<evidence type="ECO:0000313" key="2">
    <source>
        <dbReference type="EMBL" id="JAV84680.1"/>
    </source>
</evidence>
<organism evidence="2">
    <name type="scientific">Photinus pyralis</name>
    <name type="common">Common eastern firefly</name>
    <name type="synonym">Lampyris pyralis</name>
    <dbReference type="NCBI Taxonomy" id="7054"/>
    <lineage>
        <taxon>Eukaryota</taxon>
        <taxon>Metazoa</taxon>
        <taxon>Ecdysozoa</taxon>
        <taxon>Arthropoda</taxon>
        <taxon>Hexapoda</taxon>
        <taxon>Insecta</taxon>
        <taxon>Pterygota</taxon>
        <taxon>Neoptera</taxon>
        <taxon>Endopterygota</taxon>
        <taxon>Coleoptera</taxon>
        <taxon>Polyphaga</taxon>
        <taxon>Elateriformia</taxon>
        <taxon>Elateroidea</taxon>
        <taxon>Lampyridae</taxon>
        <taxon>Lampyrinae</taxon>
        <taxon>Photinus</taxon>
    </lineage>
</organism>
<reference evidence="2" key="1">
    <citation type="journal article" date="2016" name="Sci. Rep.">
        <title>Molecular characterization of firefly nuptial gifts: a multi-omics approach sheds light on postcopulatory sexual selection.</title>
        <authorList>
            <person name="Al-Wathiqui N."/>
            <person name="Fallon T.R."/>
            <person name="South A."/>
            <person name="Weng J.K."/>
            <person name="Lewis S.M."/>
        </authorList>
    </citation>
    <scope>NUCLEOTIDE SEQUENCE</scope>
</reference>
<dbReference type="EMBL" id="GEZM01032301">
    <property type="protein sequence ID" value="JAV84680.1"/>
    <property type="molecule type" value="Transcribed_RNA"/>
</dbReference>
<dbReference type="InterPro" id="IPR043502">
    <property type="entry name" value="DNA/RNA_pol_sf"/>
</dbReference>
<dbReference type="AlphaFoldDB" id="A0A1Y1MJ73"/>
<dbReference type="PANTHER" id="PTHR48462:SF1">
    <property type="entry name" value="PROTEIN, PUTATIVE-RELATED"/>
    <property type="match status" value="1"/>
</dbReference>
<accession>A0A1Y1MJ73</accession>
<dbReference type="InterPro" id="IPR000477">
    <property type="entry name" value="RT_dom"/>
</dbReference>
<feature type="domain" description="Reverse transcriptase" evidence="1">
    <location>
        <begin position="271"/>
        <end position="501"/>
    </location>
</feature>
<dbReference type="PROSITE" id="PS50878">
    <property type="entry name" value="RT_POL"/>
    <property type="match status" value="1"/>
</dbReference>
<protein>
    <recommendedName>
        <fullName evidence="1">Reverse transcriptase domain-containing protein</fullName>
    </recommendedName>
</protein>
<dbReference type="Pfam" id="PF00078">
    <property type="entry name" value="RVT_1"/>
    <property type="match status" value="1"/>
</dbReference>
<sequence length="952" mass="106268">MTKHGLKRHFNSVKCKKLLLTKKNQTVQNDRTTPDVINHDNLLSTLQTLKHSFTLIKRIPRSLRELIADSFSDTINNCIDKNSFESWKQLSLFAYKVFKLPGSKKTDRKTSLTTVIKRNLKNLSNLSDTSDLFGEGKSANRVFGDGDNLLGRRVTSKIEAGNISGAVRILCSDDSIAAYSEDSLRMLEMKHPLSPPDIDLLLIPDDLPPFPEITLKELLSAVASFPHDSAGSIDGFRPQHFKDLLGKSLDLQHPSYQLGLSLTRLVNLIVRGEIPEFFRHIFFGASLIALNKKDGGVRPIAVGMTLRRLVAKIICSRVHQRAGEFCRPYQLGFGTKGGAEAVVHGARRFIEVNSDSCKVLLKLDFTNAFNMVRRDKVLSAWMNLFPAYYKFIHQAYGFPSSLSYGKNVILSACGVQQGDPLGPLLFCLMCLDKLKSLKSPFKVGYLDDWTLGGEFDTVLDDLESIKNSAIELGLHLNVAKCEAFCTGGSEEQKQDVCSRILRAAPGIQFPDLKSFMLLGSPLNTSSIKTCLMAKLENFKILSTRLKLISAHHGLFLLKNCLAVPKLLYVLRTSPAFLVTDCLAALDNEFIKAIGSVCNIEMTDTVSLQSSLPVNNSGLGVRSTERLALPAYLASIFFVLPVVSQIIDFNDAEWISDTINQWKILAESQEPVEEIRHIQKSWDTPLVEKLFDQLFNKFVNDPVHQARLLALKEKESGAWLQALPARQISTHLEDSVLQISVALRLGATVCTPHICKCGANVDKFGHHGLSCQKNTGKYSRHRNILECQKRAFHEAGYSVILEPPHLFGIDKKRPDGRTLTPWMEGRCLAWDFTCVDTLCPSYLFSSVKKAGSAAALAERRKKNTYAALEPKFIFNGFAVETMGPWGNEAKMMTAAIGKRLRQKTGESRSTQFIYQRIGIEIQKGNAECVLGTLPFFSNSFHEIYYVLKPRSYM</sequence>
<proteinExistence type="predicted"/>
<dbReference type="SUPFAM" id="SSF56672">
    <property type="entry name" value="DNA/RNA polymerases"/>
    <property type="match status" value="1"/>
</dbReference>
<dbReference type="GO" id="GO:0071897">
    <property type="term" value="P:DNA biosynthetic process"/>
    <property type="evidence" value="ECO:0007669"/>
    <property type="project" value="UniProtKB-ARBA"/>
</dbReference>
<dbReference type="PANTHER" id="PTHR48462">
    <property type="entry name" value="PROTEIN, PUTATIVE-RELATED"/>
    <property type="match status" value="1"/>
</dbReference>
<name>A0A1Y1MJ73_PHOPY</name>
<evidence type="ECO:0000259" key="1">
    <source>
        <dbReference type="PROSITE" id="PS50878"/>
    </source>
</evidence>